<organism evidence="3">
    <name type="scientific">Micromonas pusilla</name>
    <name type="common">Picoplanktonic green alga</name>
    <name type="synonym">Chromulina pusilla</name>
    <dbReference type="NCBI Taxonomy" id="38833"/>
    <lineage>
        <taxon>Eukaryota</taxon>
        <taxon>Viridiplantae</taxon>
        <taxon>Chlorophyta</taxon>
        <taxon>Mamiellophyceae</taxon>
        <taxon>Mamiellales</taxon>
        <taxon>Mamiellaceae</taxon>
        <taxon>Micromonas</taxon>
    </lineage>
</organism>
<feature type="domain" description="Amine oxidase" evidence="2">
    <location>
        <begin position="19"/>
        <end position="313"/>
    </location>
</feature>
<name>A0A7S0NKD0_MICPS</name>
<dbReference type="SUPFAM" id="SSF53335">
    <property type="entry name" value="S-adenosyl-L-methionine-dependent methyltransferases"/>
    <property type="match status" value="1"/>
</dbReference>
<dbReference type="Gene3D" id="3.30.70.1990">
    <property type="match status" value="1"/>
</dbReference>
<dbReference type="Pfam" id="PF01593">
    <property type="entry name" value="Amino_oxidase"/>
    <property type="match status" value="1"/>
</dbReference>
<dbReference type="EMBL" id="HBEQ01007006">
    <property type="protein sequence ID" value="CAD8518124.1"/>
    <property type="molecule type" value="Transcribed_RNA"/>
</dbReference>
<feature type="transmembrane region" description="Helical" evidence="1">
    <location>
        <begin position="922"/>
        <end position="943"/>
    </location>
</feature>
<dbReference type="InterPro" id="IPR029063">
    <property type="entry name" value="SAM-dependent_MTases_sf"/>
</dbReference>
<dbReference type="PANTHER" id="PTHR43667:SF2">
    <property type="entry name" value="FATTY ACID C-METHYL TRANSFERASE"/>
    <property type="match status" value="1"/>
</dbReference>
<evidence type="ECO:0000259" key="2">
    <source>
        <dbReference type="Pfam" id="PF01593"/>
    </source>
</evidence>
<keyword evidence="1" id="KW-1133">Transmembrane helix</keyword>
<accession>A0A7S0NKD0</accession>
<dbReference type="PANTHER" id="PTHR43667">
    <property type="entry name" value="CYCLOPROPANE-FATTY-ACYL-PHOSPHOLIPID SYNTHASE"/>
    <property type="match status" value="1"/>
</dbReference>
<dbReference type="CDD" id="cd02440">
    <property type="entry name" value="AdoMet_MTases"/>
    <property type="match status" value="1"/>
</dbReference>
<reference evidence="3" key="1">
    <citation type="submission" date="2021-01" db="EMBL/GenBank/DDBJ databases">
        <authorList>
            <person name="Corre E."/>
            <person name="Pelletier E."/>
            <person name="Niang G."/>
            <person name="Scheremetjew M."/>
            <person name="Finn R."/>
            <person name="Kale V."/>
            <person name="Holt S."/>
            <person name="Cochrane G."/>
            <person name="Meng A."/>
            <person name="Brown T."/>
            <person name="Cohen L."/>
        </authorList>
    </citation>
    <scope>NUCLEOTIDE SEQUENCE</scope>
    <source>
        <strain evidence="3">CCMP1723</strain>
    </source>
</reference>
<keyword evidence="1" id="KW-0472">Membrane</keyword>
<gene>
    <name evidence="3" type="ORF">MCOM1403_LOCUS5550</name>
</gene>
<dbReference type="Pfam" id="PF02353">
    <property type="entry name" value="CMAS"/>
    <property type="match status" value="1"/>
</dbReference>
<dbReference type="FunFam" id="1.10.405.20:FF:000001">
    <property type="entry name" value="Amine oxidase"/>
    <property type="match status" value="1"/>
</dbReference>
<dbReference type="InterPro" id="IPR002937">
    <property type="entry name" value="Amino_oxidase"/>
</dbReference>
<sequence>MPAAKKGGAGSVAVVGSGVSGLSAAYLMHRNGKNVTLFESGDVCGGHALTVSSTAGPVDLGFQVFNLTTYPHLVGLFSELGVESERSDMSFALSTDDVEWGSLGLKAVFAQKKNLVSPSFLNMIREILKFGKRAPEVLDPSKSAKYESMTLGEYLTTNGYSKYFIDNYVVPMCAAIWSCSDRDTMAFPVTTLIRFWVNHHLLNIIERPLWRVVKGRSKEYVDAVCAALPDVRTSTPVIAVERAPGGVKVTHAPGGPGGKPSSEMFEDVVFACHSDQALAILGDAASSAEKAALGAIKYQPNKVYLHGDESLMPRNRDAWASWNCLKGSRGCDSDDKSVCVSYWVNLLQNLPEGTPDLFVTLNPPKPPSKESTQYHVTLAHPLFNKEAIAAQKTIEGLQGSGGVWFCGAWCGYGFHEDGIRSAVHVADKMFGKSSVPWDPRPCAPHLDWTTKAVLPLFRRVGGSWVPPGRCFKMILPNGDELSMRGRPLPPGQTLGESVDGKPLSETVTVQVFDQRMFMQTVLRADIGFGESYMNGDFDCELYELLDMLCSGHPANTGASKGADTGVPSLGNDIVGMAGSVLHWLGAKMEFAAHAALSNTKEGSKKNIEYHYDAGNAFYKLFLDETMLYSSGIHQPLDSGPCTVASALGAIPEDDFEAREKHLESAQYAKIDAMIDRLGLDGDGSGQSVLEIGCGWGTCAIRMATRYPGLRVTGLTISNEQFAEARARVKAAGMQDRVDIVMRDYRDENGVYDGVISIEMLEAVGHEHLPGYFQTVSGALKPGGKAAIQVITMPDERYESYCKSESDFIRAYIFPGGHLPSVGAMTGAANPVGLKLQSYDDIGEHYAVTLRLWRERMMHRAETVLGLGYSRKFLRMFEFYFAYCEAGFAHRLIHDLQMTWVKEDIGSTTVKEVTRRKTSGRSWVVAGIALCLWAVASIPGYVFGSDEFSHLIPAATAAFVLAHFIATVFSAALLVVITSDGGGKDPALKTGESHTLLARASRLGYPFASCVASLGVGAASCVAVASTSLPTEGLSVSNLVSNLANAIIDPAAPDVGTDAERLAAHVAVAAGALAAFRLLAVAVGAGRYSIPGVTASSHNDHSARDAVVLLACTIASHRRRFLAACALASVAHVHAGAQSLREFARAASGFPHGDSALRKISYPAEVFAFFATRAAPHLFAVVAVAPHVAGALRSVTPRVISAAYAIAKGVAGSCCARVAVERTTAELRQFWSLEDDVATVLLFAGAAAATASDVKHLAQSVQERRAELAVRDRVIKLATSAEV</sequence>
<keyword evidence="1" id="KW-0812">Transmembrane</keyword>
<dbReference type="Gene3D" id="1.10.405.20">
    <property type="match status" value="1"/>
</dbReference>
<feature type="transmembrane region" description="Helical" evidence="1">
    <location>
        <begin position="950"/>
        <end position="976"/>
    </location>
</feature>
<dbReference type="InterPro" id="IPR036188">
    <property type="entry name" value="FAD/NAD-bd_sf"/>
</dbReference>
<evidence type="ECO:0000313" key="3">
    <source>
        <dbReference type="EMBL" id="CAD8518124.1"/>
    </source>
</evidence>
<evidence type="ECO:0000256" key="1">
    <source>
        <dbReference type="SAM" id="Phobius"/>
    </source>
</evidence>
<protein>
    <recommendedName>
        <fullName evidence="2">Amine oxidase domain-containing protein</fullName>
    </recommendedName>
</protein>
<dbReference type="SUPFAM" id="SSF51905">
    <property type="entry name" value="FAD/NAD(P)-binding domain"/>
    <property type="match status" value="1"/>
</dbReference>
<dbReference type="InterPro" id="IPR050723">
    <property type="entry name" value="CFA/CMAS"/>
</dbReference>
<dbReference type="GO" id="GO:0016491">
    <property type="term" value="F:oxidoreductase activity"/>
    <property type="evidence" value="ECO:0007669"/>
    <property type="project" value="InterPro"/>
</dbReference>
<dbReference type="Gene3D" id="3.50.50.60">
    <property type="entry name" value="FAD/NAD(P)-binding domain"/>
    <property type="match status" value="1"/>
</dbReference>
<dbReference type="Gene3D" id="3.40.50.150">
    <property type="entry name" value="Vaccinia Virus protein VP39"/>
    <property type="match status" value="1"/>
</dbReference>
<proteinExistence type="predicted"/>